<evidence type="ECO:0000313" key="2">
    <source>
        <dbReference type="EMBL" id="HIP89370.1"/>
    </source>
</evidence>
<feature type="transmembrane region" description="Helical" evidence="1">
    <location>
        <begin position="114"/>
        <end position="132"/>
    </location>
</feature>
<reference evidence="2" key="1">
    <citation type="journal article" date="2020" name="ISME J.">
        <title>Gammaproteobacteria mediating utilization of methyl-, sulfur- and petroleum organic compounds in deep ocean hydrothermal plumes.</title>
        <authorList>
            <person name="Zhou Z."/>
            <person name="Liu Y."/>
            <person name="Pan J."/>
            <person name="Cron B.R."/>
            <person name="Toner B.M."/>
            <person name="Anantharaman K."/>
            <person name="Breier J.A."/>
            <person name="Dick G.J."/>
            <person name="Li M."/>
        </authorList>
    </citation>
    <scope>NUCLEOTIDE SEQUENCE</scope>
    <source>
        <strain evidence="2">SZUA-1476</strain>
    </source>
</reference>
<name>A0A832ZDG3_9EURY</name>
<evidence type="ECO:0000313" key="3">
    <source>
        <dbReference type="Proteomes" id="UP000653692"/>
    </source>
</evidence>
<keyword evidence="1" id="KW-0472">Membrane</keyword>
<evidence type="ECO:0000256" key="1">
    <source>
        <dbReference type="SAM" id="Phobius"/>
    </source>
</evidence>
<accession>A0A832ZDG3</accession>
<protein>
    <submittedName>
        <fullName evidence="2">Uncharacterized protein</fullName>
    </submittedName>
</protein>
<feature type="transmembrane region" description="Helical" evidence="1">
    <location>
        <begin position="84"/>
        <end position="102"/>
    </location>
</feature>
<keyword evidence="1" id="KW-0812">Transmembrane</keyword>
<organism evidence="2 3">
    <name type="scientific">Thermococcus paralvinellae</name>
    <dbReference type="NCBI Taxonomy" id="582419"/>
    <lineage>
        <taxon>Archaea</taxon>
        <taxon>Methanobacteriati</taxon>
        <taxon>Methanobacteriota</taxon>
        <taxon>Thermococci</taxon>
        <taxon>Thermococcales</taxon>
        <taxon>Thermococcaceae</taxon>
        <taxon>Thermococcus</taxon>
    </lineage>
</organism>
<dbReference type="AlphaFoldDB" id="A0A832ZDG3"/>
<proteinExistence type="predicted"/>
<dbReference type="Proteomes" id="UP000653692">
    <property type="component" value="Unassembled WGS sequence"/>
</dbReference>
<sequence>MWVLVAIIGIILMIKEGKGAPIQETRGYLTRIITLWQVASLALIFRNGANLSKNLIYRWHDAQVLKEYTNDDAILRIVGRATRLNLVLEGWFLFGWSITYMIVKSTIKGSILSLKLWLCGLIFGIMFGLFMARNNKGILLRNEILIALLFAAKETREKVLKLFGKSPTKILGVPVKPPKPPRLPPFP</sequence>
<gene>
    <name evidence="2" type="ORF">EYH24_05485</name>
</gene>
<keyword evidence="1" id="KW-1133">Transmembrane helix</keyword>
<dbReference type="EMBL" id="DQUR01000185">
    <property type="protein sequence ID" value="HIP89370.1"/>
    <property type="molecule type" value="Genomic_DNA"/>
</dbReference>
<comment type="caution">
    <text evidence="2">The sequence shown here is derived from an EMBL/GenBank/DDBJ whole genome shotgun (WGS) entry which is preliminary data.</text>
</comment>